<protein>
    <submittedName>
        <fullName evidence="2">Uncharacterized protein</fullName>
    </submittedName>
</protein>
<dbReference type="Proteomes" id="UP000601435">
    <property type="component" value="Unassembled WGS sequence"/>
</dbReference>
<name>A0A813A1P0_9DINO</name>
<organism evidence="2 3">
    <name type="scientific">Symbiodinium necroappetens</name>
    <dbReference type="NCBI Taxonomy" id="1628268"/>
    <lineage>
        <taxon>Eukaryota</taxon>
        <taxon>Sar</taxon>
        <taxon>Alveolata</taxon>
        <taxon>Dinophyceae</taxon>
        <taxon>Suessiales</taxon>
        <taxon>Symbiodiniaceae</taxon>
        <taxon>Symbiodinium</taxon>
    </lineage>
</organism>
<accession>A0A813A1P0</accession>
<comment type="caution">
    <text evidence="2">The sequence shown here is derived from an EMBL/GenBank/DDBJ whole genome shotgun (WGS) entry which is preliminary data.</text>
</comment>
<feature type="non-terminal residue" evidence="2">
    <location>
        <position position="182"/>
    </location>
</feature>
<proteinExistence type="predicted"/>
<evidence type="ECO:0000313" key="2">
    <source>
        <dbReference type="EMBL" id="CAE7850803.1"/>
    </source>
</evidence>
<reference evidence="2" key="1">
    <citation type="submission" date="2021-02" db="EMBL/GenBank/DDBJ databases">
        <authorList>
            <person name="Dougan E. K."/>
            <person name="Rhodes N."/>
            <person name="Thang M."/>
            <person name="Chan C."/>
        </authorList>
    </citation>
    <scope>NUCLEOTIDE SEQUENCE</scope>
</reference>
<keyword evidence="3" id="KW-1185">Reference proteome</keyword>
<feature type="region of interest" description="Disordered" evidence="1">
    <location>
        <begin position="79"/>
        <end position="104"/>
    </location>
</feature>
<evidence type="ECO:0000313" key="3">
    <source>
        <dbReference type="Proteomes" id="UP000601435"/>
    </source>
</evidence>
<sequence length="182" mass="19837">MRRPSSTPSSNSTLRIELLPSLLQPVPFYVRRRPFLDSMVASTTLGCRETWSRAGMPAATCGAIRRICPCTNLVAPRAPRAQSTRPRLRRASMKKPSSTETWSRAGMPAATCGAIRRIFTCTKSGGRKGGTCPIDQAKAAQGQAQQTKKRPASGVMLLPIPAFRIVLDWVVGWPCRLTTAVQ</sequence>
<dbReference type="EMBL" id="CAJNJA010053555">
    <property type="protein sequence ID" value="CAE7850803.1"/>
    <property type="molecule type" value="Genomic_DNA"/>
</dbReference>
<evidence type="ECO:0000256" key="1">
    <source>
        <dbReference type="SAM" id="MobiDB-lite"/>
    </source>
</evidence>
<dbReference type="AlphaFoldDB" id="A0A813A1P0"/>
<dbReference type="OrthoDB" id="10297513at2759"/>
<gene>
    <name evidence="2" type="ORF">SNEC2469_LOCUS26370</name>
</gene>